<sequence>MSVGLLENCSVIGKPFPCTDFRMLHCAHSAGFASRSMALVDLSIFSSVKAQTSRLRRRKERKPVLEIGSRTSVAVLLLNAVSTSQESEQCRPSNKLQAQYRPAVVLPGLGNNSADYASLVSSLEARGISSTVAEVSRADWLRNAAGLLDGNYWKGTLTPRPVLDWYLERIRRAIEVAKDLSSRFADAGDKVSIIGHSAGGWLARVYMAEFGTSDIALLLTLGTPHLPPPKGKSGVFDQTRGLLDYVEKTCPGAFYKPDVSYVCVAGRYLKGGKFFPAESLSVISTGVESLASSDPKLLVTAVGSEKVGAAVEAEHAPASFRERIIGQAYKQVCGLSNVWGDGVVPEISSLLDGAINITLDGVYHSPVGSDDSKRPWYGSPSVLEQWIHYLLD</sequence>
<dbReference type="EMBL" id="CM055111">
    <property type="protein sequence ID" value="KAJ7519856.1"/>
    <property type="molecule type" value="Genomic_DNA"/>
</dbReference>
<evidence type="ECO:0000313" key="1">
    <source>
        <dbReference type="EMBL" id="KAJ7519856.1"/>
    </source>
</evidence>
<name>A0ACC2AQU8_DIPCM</name>
<dbReference type="Proteomes" id="UP001162992">
    <property type="component" value="Chromosome 20"/>
</dbReference>
<protein>
    <submittedName>
        <fullName evidence="1">Uncharacterized protein</fullName>
    </submittedName>
</protein>
<gene>
    <name evidence="1" type="ORF">O6H91_20G058400</name>
</gene>
<keyword evidence="2" id="KW-1185">Reference proteome</keyword>
<evidence type="ECO:0000313" key="2">
    <source>
        <dbReference type="Proteomes" id="UP001162992"/>
    </source>
</evidence>
<reference evidence="2" key="1">
    <citation type="journal article" date="2024" name="Proc. Natl. Acad. Sci. U.S.A.">
        <title>Extraordinary preservation of gene collinearity over three hundred million years revealed in homosporous lycophytes.</title>
        <authorList>
            <person name="Li C."/>
            <person name="Wickell D."/>
            <person name="Kuo L.Y."/>
            <person name="Chen X."/>
            <person name="Nie B."/>
            <person name="Liao X."/>
            <person name="Peng D."/>
            <person name="Ji J."/>
            <person name="Jenkins J."/>
            <person name="Williams M."/>
            <person name="Shu S."/>
            <person name="Plott C."/>
            <person name="Barry K."/>
            <person name="Rajasekar S."/>
            <person name="Grimwood J."/>
            <person name="Han X."/>
            <person name="Sun S."/>
            <person name="Hou Z."/>
            <person name="He W."/>
            <person name="Dai G."/>
            <person name="Sun C."/>
            <person name="Schmutz J."/>
            <person name="Leebens-Mack J.H."/>
            <person name="Li F.W."/>
            <person name="Wang L."/>
        </authorList>
    </citation>
    <scope>NUCLEOTIDE SEQUENCE [LARGE SCALE GENOMIC DNA]</scope>
    <source>
        <strain evidence="2">cv. PW_Plant_1</strain>
    </source>
</reference>
<accession>A0ACC2AQU8</accession>
<proteinExistence type="predicted"/>
<organism evidence="1 2">
    <name type="scientific">Diphasiastrum complanatum</name>
    <name type="common">Issler's clubmoss</name>
    <name type="synonym">Lycopodium complanatum</name>
    <dbReference type="NCBI Taxonomy" id="34168"/>
    <lineage>
        <taxon>Eukaryota</taxon>
        <taxon>Viridiplantae</taxon>
        <taxon>Streptophyta</taxon>
        <taxon>Embryophyta</taxon>
        <taxon>Tracheophyta</taxon>
        <taxon>Lycopodiopsida</taxon>
        <taxon>Lycopodiales</taxon>
        <taxon>Lycopodiaceae</taxon>
        <taxon>Lycopodioideae</taxon>
        <taxon>Diphasiastrum</taxon>
    </lineage>
</organism>
<comment type="caution">
    <text evidence="1">The sequence shown here is derived from an EMBL/GenBank/DDBJ whole genome shotgun (WGS) entry which is preliminary data.</text>
</comment>